<comment type="caution">
    <text evidence="1">The sequence shown here is derived from an EMBL/GenBank/DDBJ whole genome shotgun (WGS) entry which is preliminary data.</text>
</comment>
<accession>A0AC60QB18</accession>
<evidence type="ECO:0000313" key="2">
    <source>
        <dbReference type="Proteomes" id="UP000805193"/>
    </source>
</evidence>
<protein>
    <submittedName>
        <fullName evidence="1">Uncharacterized protein</fullName>
    </submittedName>
</protein>
<organism evidence="1 2">
    <name type="scientific">Ixodes persulcatus</name>
    <name type="common">Taiga tick</name>
    <dbReference type="NCBI Taxonomy" id="34615"/>
    <lineage>
        <taxon>Eukaryota</taxon>
        <taxon>Metazoa</taxon>
        <taxon>Ecdysozoa</taxon>
        <taxon>Arthropoda</taxon>
        <taxon>Chelicerata</taxon>
        <taxon>Arachnida</taxon>
        <taxon>Acari</taxon>
        <taxon>Parasitiformes</taxon>
        <taxon>Ixodida</taxon>
        <taxon>Ixodoidea</taxon>
        <taxon>Ixodidae</taxon>
        <taxon>Ixodinae</taxon>
        <taxon>Ixodes</taxon>
    </lineage>
</organism>
<keyword evidence="2" id="KW-1185">Reference proteome</keyword>
<proteinExistence type="predicted"/>
<dbReference type="EMBL" id="JABSTQ010009242">
    <property type="protein sequence ID" value="KAG0431245.1"/>
    <property type="molecule type" value="Genomic_DNA"/>
</dbReference>
<gene>
    <name evidence="1" type="ORF">HPB47_021957</name>
</gene>
<name>A0AC60QB18_IXOPE</name>
<feature type="non-terminal residue" evidence="1">
    <location>
        <position position="151"/>
    </location>
</feature>
<sequence>MKSEKELKKKGRDSSEELMGEVDGTELSCVRWFDNRAVPLLSTFTGQSPVQKAKRSSSAKKEFTDIDFPDVVQKSNKHMGGVYLFDSLLGLYRIHIRSKKWYFRIITHMLDLSVVAAWLLYRRAQAQLENQKVLALAEFKAEVAESLTRQN</sequence>
<reference evidence="1 2" key="1">
    <citation type="journal article" date="2020" name="Cell">
        <title>Large-Scale Comparative Analyses of Tick Genomes Elucidate Their Genetic Diversity and Vector Capacities.</title>
        <authorList>
            <consortium name="Tick Genome and Microbiome Consortium (TIGMIC)"/>
            <person name="Jia N."/>
            <person name="Wang J."/>
            <person name="Shi W."/>
            <person name="Du L."/>
            <person name="Sun Y."/>
            <person name="Zhan W."/>
            <person name="Jiang J.F."/>
            <person name="Wang Q."/>
            <person name="Zhang B."/>
            <person name="Ji P."/>
            <person name="Bell-Sakyi L."/>
            <person name="Cui X.M."/>
            <person name="Yuan T.T."/>
            <person name="Jiang B.G."/>
            <person name="Yang W.F."/>
            <person name="Lam T.T."/>
            <person name="Chang Q.C."/>
            <person name="Ding S.J."/>
            <person name="Wang X.J."/>
            <person name="Zhu J.G."/>
            <person name="Ruan X.D."/>
            <person name="Zhao L."/>
            <person name="Wei J.T."/>
            <person name="Ye R.Z."/>
            <person name="Que T.C."/>
            <person name="Du C.H."/>
            <person name="Zhou Y.H."/>
            <person name="Cheng J.X."/>
            <person name="Dai P.F."/>
            <person name="Guo W.B."/>
            <person name="Han X.H."/>
            <person name="Huang E.J."/>
            <person name="Li L.F."/>
            <person name="Wei W."/>
            <person name="Gao Y.C."/>
            <person name="Liu J.Z."/>
            <person name="Shao H.Z."/>
            <person name="Wang X."/>
            <person name="Wang C.C."/>
            <person name="Yang T.C."/>
            <person name="Huo Q.B."/>
            <person name="Li W."/>
            <person name="Chen H.Y."/>
            <person name="Chen S.E."/>
            <person name="Zhou L.G."/>
            <person name="Ni X.B."/>
            <person name="Tian J.H."/>
            <person name="Sheng Y."/>
            <person name="Liu T."/>
            <person name="Pan Y.S."/>
            <person name="Xia L.Y."/>
            <person name="Li J."/>
            <person name="Zhao F."/>
            <person name="Cao W.C."/>
        </authorList>
    </citation>
    <scope>NUCLEOTIDE SEQUENCE [LARGE SCALE GENOMIC DNA]</scope>
    <source>
        <strain evidence="1">Iper-2018</strain>
    </source>
</reference>
<dbReference type="Proteomes" id="UP000805193">
    <property type="component" value="Unassembled WGS sequence"/>
</dbReference>
<evidence type="ECO:0000313" key="1">
    <source>
        <dbReference type="EMBL" id="KAG0431245.1"/>
    </source>
</evidence>